<dbReference type="AlphaFoldDB" id="A0A0G0NAP7"/>
<protein>
    <submittedName>
        <fullName evidence="1">Uncharacterized protein</fullName>
    </submittedName>
</protein>
<sequence>MPVEFKGALLPNSESIEVFEKTEQSAVILKPQFSWGVLVTINDMPTEETKEEWVGKVDLLLQHGVDVLVAQERVNLDNIEGYHLLYAPENSSLESIKEFLIENNIEALDGTTR</sequence>
<evidence type="ECO:0000313" key="1">
    <source>
        <dbReference type="EMBL" id="KKQ74166.1"/>
    </source>
</evidence>
<gene>
    <name evidence="1" type="ORF">US96_C0039G0002</name>
</gene>
<dbReference type="Proteomes" id="UP000034181">
    <property type="component" value="Unassembled WGS sequence"/>
</dbReference>
<accession>A0A0G0NAP7</accession>
<organism evidence="1 2">
    <name type="scientific">Candidatus Woesebacteria bacterium GW2011_GWB1_38_5b</name>
    <dbReference type="NCBI Taxonomy" id="1618569"/>
    <lineage>
        <taxon>Bacteria</taxon>
        <taxon>Candidatus Woeseibacteriota</taxon>
    </lineage>
</organism>
<name>A0A0G0NAP7_9BACT</name>
<dbReference type="EMBL" id="LBUZ01000039">
    <property type="protein sequence ID" value="KKQ74166.1"/>
    <property type="molecule type" value="Genomic_DNA"/>
</dbReference>
<comment type="caution">
    <text evidence="1">The sequence shown here is derived from an EMBL/GenBank/DDBJ whole genome shotgun (WGS) entry which is preliminary data.</text>
</comment>
<proteinExistence type="predicted"/>
<reference evidence="1 2" key="1">
    <citation type="journal article" date="2015" name="Nature">
        <title>rRNA introns, odd ribosomes, and small enigmatic genomes across a large radiation of phyla.</title>
        <authorList>
            <person name="Brown C.T."/>
            <person name="Hug L.A."/>
            <person name="Thomas B.C."/>
            <person name="Sharon I."/>
            <person name="Castelle C.J."/>
            <person name="Singh A."/>
            <person name="Wilkins M.J."/>
            <person name="Williams K.H."/>
            <person name="Banfield J.F."/>
        </authorList>
    </citation>
    <scope>NUCLEOTIDE SEQUENCE [LARGE SCALE GENOMIC DNA]</scope>
</reference>
<evidence type="ECO:0000313" key="2">
    <source>
        <dbReference type="Proteomes" id="UP000034181"/>
    </source>
</evidence>